<organism evidence="2 3">
    <name type="scientific">Bradyrhizobium aeschynomenes</name>
    <dbReference type="NCBI Taxonomy" id="2734909"/>
    <lineage>
        <taxon>Bacteria</taxon>
        <taxon>Pseudomonadati</taxon>
        <taxon>Pseudomonadota</taxon>
        <taxon>Alphaproteobacteria</taxon>
        <taxon>Hyphomicrobiales</taxon>
        <taxon>Nitrobacteraceae</taxon>
        <taxon>Bradyrhizobium</taxon>
    </lineage>
</organism>
<sequence>MSPTLQSVVIPLAVLSIICASLHSCATMARKRVSTWKSGATFWFWRTVSLTGHEKRAKTIWMDRLGYDEADALIIANYQSLAYFLAGFGGSSVLVAAWYFFGQH</sequence>
<keyword evidence="1" id="KW-0472">Membrane</keyword>
<comment type="caution">
    <text evidence="2">The sequence shown here is derived from an EMBL/GenBank/DDBJ whole genome shotgun (WGS) entry which is preliminary data.</text>
</comment>
<feature type="transmembrane region" description="Helical" evidence="1">
    <location>
        <begin position="81"/>
        <end position="101"/>
    </location>
</feature>
<keyword evidence="1" id="KW-0812">Transmembrane</keyword>
<evidence type="ECO:0000313" key="2">
    <source>
        <dbReference type="EMBL" id="NPU64647.1"/>
    </source>
</evidence>
<name>A0ABX2CBI9_9BRAD</name>
<dbReference type="Proteomes" id="UP000886476">
    <property type="component" value="Unassembled WGS sequence"/>
</dbReference>
<dbReference type="EMBL" id="JABFDN010000001">
    <property type="protein sequence ID" value="NPU64647.1"/>
    <property type="molecule type" value="Genomic_DNA"/>
</dbReference>
<evidence type="ECO:0000313" key="3">
    <source>
        <dbReference type="Proteomes" id="UP000886476"/>
    </source>
</evidence>
<reference evidence="2" key="1">
    <citation type="submission" date="2020-05" db="EMBL/GenBank/DDBJ databases">
        <title>Nod-independent and nitrogen-fixing Bradyrhizobium aeschynomene sp. nov. isolated from nodules of Aeschynomene indica.</title>
        <authorList>
            <person name="Zhang Z."/>
        </authorList>
    </citation>
    <scope>NUCLEOTIDE SEQUENCE</scope>
    <source>
        <strain evidence="2">83012</strain>
    </source>
</reference>
<keyword evidence="3" id="KW-1185">Reference proteome</keyword>
<proteinExistence type="predicted"/>
<evidence type="ECO:0000256" key="1">
    <source>
        <dbReference type="SAM" id="Phobius"/>
    </source>
</evidence>
<keyword evidence="1" id="KW-1133">Transmembrane helix</keyword>
<feature type="transmembrane region" description="Helical" evidence="1">
    <location>
        <begin position="6"/>
        <end position="29"/>
    </location>
</feature>
<gene>
    <name evidence="2" type="ORF">HL667_06520</name>
</gene>
<accession>A0ABX2CBI9</accession>
<protein>
    <submittedName>
        <fullName evidence="2">Uncharacterized protein</fullName>
    </submittedName>
</protein>
<dbReference type="RefSeq" id="WP_172109679.1">
    <property type="nucleotide sequence ID" value="NZ_JABFDN010000001.1"/>
</dbReference>